<dbReference type="Pfam" id="PF07690">
    <property type="entry name" value="MFS_1"/>
    <property type="match status" value="1"/>
</dbReference>
<reference evidence="8" key="1">
    <citation type="submission" date="2020-05" db="EMBL/GenBank/DDBJ databases">
        <authorList>
            <person name="Chiriac C."/>
            <person name="Salcher M."/>
            <person name="Ghai R."/>
            <person name="Kavagutti S V."/>
        </authorList>
    </citation>
    <scope>NUCLEOTIDE SEQUENCE</scope>
</reference>
<feature type="transmembrane region" description="Helical" evidence="6">
    <location>
        <begin position="238"/>
        <end position="255"/>
    </location>
</feature>
<feature type="transmembrane region" description="Helical" evidence="6">
    <location>
        <begin position="406"/>
        <end position="427"/>
    </location>
</feature>
<feature type="transmembrane region" description="Helical" evidence="6">
    <location>
        <begin position="95"/>
        <end position="118"/>
    </location>
</feature>
<name>A0A6J7Q6T2_9ZZZZ</name>
<dbReference type="InterPro" id="IPR011701">
    <property type="entry name" value="MFS"/>
</dbReference>
<keyword evidence="2" id="KW-0813">Transport</keyword>
<dbReference type="AlphaFoldDB" id="A0A6J7Q6T2"/>
<sequence length="528" mass="54905">MWKNVFFDSVGRMKARSTVGRATSGAVVTAFLCLILLKVRISGFSYILLSMQQDLGFSRDSANSLEFTPSAAGLLVVFVAGALSDRWGPRRMLAIGITLFIIGAVIVGLAPNLIWIVIGRILDGIGIVTIAIVALSLINTTVTDPGKRARVFGFYAAATPAVFMLAPPVTALIVETAGWRAVLIFWVVLGLITLVAMLRYVPKSTTRAGGEMVTPLLAGAVLAGASLSIISLATSDDFAVFAAAIAVVALFALIVIMRRSATTTLDFRWCRGRGLIILVVALCVASMPDLFFYTNMLLQYRYSVPIVFIALLLVVPQGFAVVGGLLSGPVSARIGPAKAAQIALLVSAVTCLATLFVTPDAPIWVPVLVLSVIAVPTLFLVGPITNTFLSRAPAESSGAAASINKAAGNIGGVFGGALVGALSFAAYQNRMAGILNADGLPFPEAELIAGEIRGGAAVAEVAARISDPVAKDALVSMGPGLLDAQSYSYAVVGLVSAGLFLAGAVLMFFYLRRSTSPSDVGAGHVSPR</sequence>
<dbReference type="InterPro" id="IPR020846">
    <property type="entry name" value="MFS_dom"/>
</dbReference>
<evidence type="ECO:0000313" key="8">
    <source>
        <dbReference type="EMBL" id="CAB5011869.1"/>
    </source>
</evidence>
<feature type="transmembrane region" description="Helical" evidence="6">
    <location>
        <begin position="213"/>
        <end position="232"/>
    </location>
</feature>
<feature type="transmembrane region" description="Helical" evidence="6">
    <location>
        <begin position="154"/>
        <end position="173"/>
    </location>
</feature>
<comment type="subcellular location">
    <subcellularLocation>
        <location evidence="1">Membrane</location>
        <topology evidence="1">Multi-pass membrane protein</topology>
    </subcellularLocation>
</comment>
<dbReference type="EMBL" id="CAFBPA010000169">
    <property type="protein sequence ID" value="CAB5011869.1"/>
    <property type="molecule type" value="Genomic_DNA"/>
</dbReference>
<organism evidence="8">
    <name type="scientific">freshwater metagenome</name>
    <dbReference type="NCBI Taxonomy" id="449393"/>
    <lineage>
        <taxon>unclassified sequences</taxon>
        <taxon>metagenomes</taxon>
        <taxon>ecological metagenomes</taxon>
    </lineage>
</organism>
<keyword evidence="4 6" id="KW-1133">Transmembrane helix</keyword>
<dbReference type="SUPFAM" id="SSF103473">
    <property type="entry name" value="MFS general substrate transporter"/>
    <property type="match status" value="1"/>
</dbReference>
<protein>
    <submittedName>
        <fullName evidence="8">Unannotated protein</fullName>
    </submittedName>
</protein>
<gene>
    <name evidence="8" type="ORF">UFOPK4043_01092</name>
</gene>
<dbReference type="GO" id="GO:0022857">
    <property type="term" value="F:transmembrane transporter activity"/>
    <property type="evidence" value="ECO:0007669"/>
    <property type="project" value="InterPro"/>
</dbReference>
<dbReference type="InterPro" id="IPR036259">
    <property type="entry name" value="MFS_trans_sf"/>
</dbReference>
<dbReference type="PANTHER" id="PTHR42718:SF9">
    <property type="entry name" value="MAJOR FACILITATOR SUPERFAMILY MULTIDRUG TRANSPORTER MFSC"/>
    <property type="match status" value="1"/>
</dbReference>
<feature type="transmembrane region" description="Helical" evidence="6">
    <location>
        <begin position="306"/>
        <end position="327"/>
    </location>
</feature>
<evidence type="ECO:0000256" key="5">
    <source>
        <dbReference type="ARBA" id="ARBA00023136"/>
    </source>
</evidence>
<evidence type="ECO:0000259" key="7">
    <source>
        <dbReference type="PROSITE" id="PS50850"/>
    </source>
</evidence>
<proteinExistence type="predicted"/>
<dbReference type="GO" id="GO:0016020">
    <property type="term" value="C:membrane"/>
    <property type="evidence" value="ECO:0007669"/>
    <property type="project" value="UniProtKB-SubCell"/>
</dbReference>
<feature type="transmembrane region" description="Helical" evidence="6">
    <location>
        <begin position="179"/>
        <end position="201"/>
    </location>
</feature>
<feature type="transmembrane region" description="Helical" evidence="6">
    <location>
        <begin position="124"/>
        <end position="142"/>
    </location>
</feature>
<evidence type="ECO:0000256" key="4">
    <source>
        <dbReference type="ARBA" id="ARBA00022989"/>
    </source>
</evidence>
<feature type="transmembrane region" description="Helical" evidence="6">
    <location>
        <begin position="275"/>
        <end position="294"/>
    </location>
</feature>
<evidence type="ECO:0000256" key="6">
    <source>
        <dbReference type="SAM" id="Phobius"/>
    </source>
</evidence>
<feature type="transmembrane region" description="Helical" evidence="6">
    <location>
        <begin position="339"/>
        <end position="357"/>
    </location>
</feature>
<keyword evidence="3 6" id="KW-0812">Transmembrane</keyword>
<feature type="transmembrane region" description="Helical" evidence="6">
    <location>
        <begin position="67"/>
        <end position="83"/>
    </location>
</feature>
<keyword evidence="5 6" id="KW-0472">Membrane</keyword>
<dbReference type="PANTHER" id="PTHR42718">
    <property type="entry name" value="MAJOR FACILITATOR SUPERFAMILY MULTIDRUG TRANSPORTER MFSC"/>
    <property type="match status" value="1"/>
</dbReference>
<feature type="domain" description="Major facilitator superfamily (MFS) profile" evidence="7">
    <location>
        <begin position="26"/>
        <end position="515"/>
    </location>
</feature>
<evidence type="ECO:0000256" key="1">
    <source>
        <dbReference type="ARBA" id="ARBA00004141"/>
    </source>
</evidence>
<evidence type="ECO:0000256" key="2">
    <source>
        <dbReference type="ARBA" id="ARBA00022448"/>
    </source>
</evidence>
<feature type="transmembrane region" description="Helical" evidence="6">
    <location>
        <begin position="363"/>
        <end position="385"/>
    </location>
</feature>
<feature type="transmembrane region" description="Helical" evidence="6">
    <location>
        <begin position="487"/>
        <end position="511"/>
    </location>
</feature>
<dbReference type="Gene3D" id="1.20.1250.20">
    <property type="entry name" value="MFS general substrate transporter like domains"/>
    <property type="match status" value="1"/>
</dbReference>
<evidence type="ECO:0000256" key="3">
    <source>
        <dbReference type="ARBA" id="ARBA00022692"/>
    </source>
</evidence>
<accession>A0A6J7Q6T2</accession>
<dbReference type="PROSITE" id="PS50850">
    <property type="entry name" value="MFS"/>
    <property type="match status" value="1"/>
</dbReference>